<evidence type="ECO:0000313" key="2">
    <source>
        <dbReference type="Proteomes" id="UP000006681"/>
    </source>
</evidence>
<reference evidence="1 2" key="1">
    <citation type="journal article" date="2010" name="Stand. Genomic Sci.">
        <title>Complete genome sequence of Vulcanisaeta distributa type strain (IC-017).</title>
        <authorList>
            <person name="Mavromatis K."/>
            <person name="Sikorski J."/>
            <person name="Pabst E."/>
            <person name="Teshima H."/>
            <person name="Lapidus A."/>
            <person name="Lucas S."/>
            <person name="Nolan M."/>
            <person name="Glavina Del Rio T."/>
            <person name="Cheng J.F."/>
            <person name="Bruce D."/>
            <person name="Goodwin L."/>
            <person name="Pitluck S."/>
            <person name="Liolios K."/>
            <person name="Ivanova N."/>
            <person name="Mikhailova N."/>
            <person name="Pati A."/>
            <person name="Chen A."/>
            <person name="Palaniappan K."/>
            <person name="Land M."/>
            <person name="Hauser L."/>
            <person name="Chang Y.J."/>
            <person name="Jeffries C.D."/>
            <person name="Rohde M."/>
            <person name="Spring S."/>
            <person name="Goker M."/>
            <person name="Wirth R."/>
            <person name="Woyke T."/>
            <person name="Bristow J."/>
            <person name="Eisen J.A."/>
            <person name="Markowitz V."/>
            <person name="Hugenholtz P."/>
            <person name="Klenk H.P."/>
            <person name="Kyrpides N.C."/>
        </authorList>
    </citation>
    <scope>NUCLEOTIDE SEQUENCE [LARGE SCALE GENOMIC DNA]</scope>
    <source>
        <strain evidence="2">DSM 14429 / JCM 11212 / NBRC 100878 / IC-017</strain>
    </source>
</reference>
<dbReference type="STRING" id="572478.Vdis_1939"/>
<accession>E1QNM3</accession>
<protein>
    <recommendedName>
        <fullName evidence="3">ASCH domain-containing protein</fullName>
    </recommendedName>
</protein>
<sequence length="143" mass="16073">MSLKPQFAAEILTGQKKCEVRTFIGPINKGDMILVYYSSPVKAVKGYFIAGDSTIVRPGELMNVIGNKCGDIPRDNLEYVMTKYLGSRRRILILEVTSPTILPNAVTIEELRKLNIKPPRSYMKISNRTCQEIIAKALNRKAQ</sequence>
<dbReference type="GeneID" id="9752887"/>
<dbReference type="eggNOG" id="arCOG01734">
    <property type="taxonomic scope" value="Archaea"/>
</dbReference>
<dbReference type="HOGENOM" id="CLU_135561_2_0_2"/>
<evidence type="ECO:0008006" key="3">
    <source>
        <dbReference type="Google" id="ProtNLM"/>
    </source>
</evidence>
<keyword evidence="2" id="KW-1185">Reference proteome</keyword>
<gene>
    <name evidence="1" type="ordered locus">Vdis_1939</name>
</gene>
<proteinExistence type="predicted"/>
<dbReference type="AlphaFoldDB" id="E1QNM3"/>
<evidence type="ECO:0000313" key="1">
    <source>
        <dbReference type="EMBL" id="ADN51311.1"/>
    </source>
</evidence>
<dbReference type="OrthoDB" id="84651at2157"/>
<dbReference type="SUPFAM" id="SSF88697">
    <property type="entry name" value="PUA domain-like"/>
    <property type="match status" value="1"/>
</dbReference>
<dbReference type="RefSeq" id="WP_013337036.1">
    <property type="nucleotide sequence ID" value="NC_014537.1"/>
</dbReference>
<reference evidence="2" key="2">
    <citation type="journal article" date="2010" name="Stand. Genomic Sci.">
        <title>Complete genome sequence of Vulcanisaeta distributa type strain (IC-017T).</title>
        <authorList>
            <person name="Mavromatis K."/>
            <person name="Sikorski J."/>
            <person name="Pabst E."/>
            <person name="Teshima H."/>
            <person name="Lapidus A."/>
            <person name="Lucas S."/>
            <person name="Nolan M."/>
            <person name="Glavina Del Rio T."/>
            <person name="Cheng J."/>
            <person name="Bruce D."/>
            <person name="Goodwin L."/>
            <person name="Pitluck S."/>
            <person name="Liolios K."/>
            <person name="Ivanova N."/>
            <person name="Mikhailova N."/>
            <person name="Pati A."/>
            <person name="Chen A."/>
            <person name="Palaniappan K."/>
            <person name="Land M."/>
            <person name="Hauser L."/>
            <person name="Chang Y."/>
            <person name="Jeffries C."/>
            <person name="Rohde M."/>
            <person name="Spring S."/>
            <person name="Goker M."/>
            <person name="Wirth R."/>
            <person name="Woyke T."/>
            <person name="Bristow J."/>
            <person name="Eisen J."/>
            <person name="Markowitz V."/>
            <person name="Hugenholtz P."/>
            <person name="Klenk H."/>
            <person name="Kyrpides N."/>
        </authorList>
    </citation>
    <scope>NUCLEOTIDE SEQUENCE [LARGE SCALE GENOMIC DNA]</scope>
    <source>
        <strain evidence="2">DSM 14429 / JCM 11212 / NBRC 100878 / IC-017</strain>
    </source>
</reference>
<dbReference type="InterPro" id="IPR015947">
    <property type="entry name" value="PUA-like_sf"/>
</dbReference>
<dbReference type="EMBL" id="CP002100">
    <property type="protein sequence ID" value="ADN51311.1"/>
    <property type="molecule type" value="Genomic_DNA"/>
</dbReference>
<dbReference type="Proteomes" id="UP000006681">
    <property type="component" value="Chromosome"/>
</dbReference>
<organism evidence="1 2">
    <name type="scientific">Vulcanisaeta distributa (strain DSM 14429 / JCM 11212 / NBRC 100878 / IC-017)</name>
    <dbReference type="NCBI Taxonomy" id="572478"/>
    <lineage>
        <taxon>Archaea</taxon>
        <taxon>Thermoproteota</taxon>
        <taxon>Thermoprotei</taxon>
        <taxon>Thermoproteales</taxon>
        <taxon>Thermoproteaceae</taxon>
        <taxon>Vulcanisaeta</taxon>
    </lineage>
</organism>
<name>E1QNM3_VULDI</name>
<dbReference type="KEGG" id="vdi:Vdis_1939"/>